<name>A0A0K2U7G3_LEPSM</name>
<evidence type="ECO:0000313" key="1">
    <source>
        <dbReference type="EMBL" id="CDW33641.1"/>
    </source>
</evidence>
<protein>
    <submittedName>
        <fullName evidence="1">Uncharacterized protein</fullName>
    </submittedName>
</protein>
<proteinExistence type="predicted"/>
<reference evidence="1" key="1">
    <citation type="submission" date="2014-05" db="EMBL/GenBank/DDBJ databases">
        <authorList>
            <person name="Chronopoulou M."/>
        </authorList>
    </citation>
    <scope>NUCLEOTIDE SEQUENCE</scope>
    <source>
        <tissue evidence="1">Whole organism</tissue>
    </source>
</reference>
<dbReference type="EMBL" id="HACA01016280">
    <property type="protein sequence ID" value="CDW33641.1"/>
    <property type="molecule type" value="Transcribed_RNA"/>
</dbReference>
<organism evidence="1">
    <name type="scientific">Lepeophtheirus salmonis</name>
    <name type="common">Salmon louse</name>
    <name type="synonym">Caligus salmonis</name>
    <dbReference type="NCBI Taxonomy" id="72036"/>
    <lineage>
        <taxon>Eukaryota</taxon>
        <taxon>Metazoa</taxon>
        <taxon>Ecdysozoa</taxon>
        <taxon>Arthropoda</taxon>
        <taxon>Crustacea</taxon>
        <taxon>Multicrustacea</taxon>
        <taxon>Hexanauplia</taxon>
        <taxon>Copepoda</taxon>
        <taxon>Siphonostomatoida</taxon>
        <taxon>Caligidae</taxon>
        <taxon>Lepeophtheirus</taxon>
    </lineage>
</organism>
<accession>A0A0K2U7G3</accession>
<dbReference type="AlphaFoldDB" id="A0A0K2U7G3"/>
<sequence>MSKRMCGEVVFRHVGVIREEGLQGIHARSHPDWFWQPS</sequence>